<name>A0AAQ3NSJ9_VIGMU</name>
<protein>
    <submittedName>
        <fullName evidence="1">Uncharacterized protein</fullName>
    </submittedName>
</protein>
<dbReference type="Proteomes" id="UP001374535">
    <property type="component" value="Chromosome 4"/>
</dbReference>
<dbReference type="EMBL" id="CP144697">
    <property type="protein sequence ID" value="WVZ14560.1"/>
    <property type="molecule type" value="Genomic_DNA"/>
</dbReference>
<sequence length="161" mass="17258">MFKYIFFSLLTQKSPLLNAPLAPPPAPPHGASLTILATPSTTPLFQKSITHDQKLGLPISIHTLSARIASSSTCSIVGPATSITSSESPKSSSTASGASLFASRRTSDMSFLRVSSDSEPFLVPNIPDRIEMTMSQLPPFLRRVSALLSIVSTTWNQLMLI</sequence>
<dbReference type="AlphaFoldDB" id="A0AAQ3NSJ9"/>
<accession>A0AAQ3NSJ9</accession>
<keyword evidence="2" id="KW-1185">Reference proteome</keyword>
<proteinExistence type="predicted"/>
<evidence type="ECO:0000313" key="1">
    <source>
        <dbReference type="EMBL" id="WVZ14560.1"/>
    </source>
</evidence>
<gene>
    <name evidence="1" type="ORF">V8G54_012126</name>
</gene>
<organism evidence="1 2">
    <name type="scientific">Vigna mungo</name>
    <name type="common">Black gram</name>
    <name type="synonym">Phaseolus mungo</name>
    <dbReference type="NCBI Taxonomy" id="3915"/>
    <lineage>
        <taxon>Eukaryota</taxon>
        <taxon>Viridiplantae</taxon>
        <taxon>Streptophyta</taxon>
        <taxon>Embryophyta</taxon>
        <taxon>Tracheophyta</taxon>
        <taxon>Spermatophyta</taxon>
        <taxon>Magnoliopsida</taxon>
        <taxon>eudicotyledons</taxon>
        <taxon>Gunneridae</taxon>
        <taxon>Pentapetalae</taxon>
        <taxon>rosids</taxon>
        <taxon>fabids</taxon>
        <taxon>Fabales</taxon>
        <taxon>Fabaceae</taxon>
        <taxon>Papilionoideae</taxon>
        <taxon>50 kb inversion clade</taxon>
        <taxon>NPAAA clade</taxon>
        <taxon>indigoferoid/millettioid clade</taxon>
        <taxon>Phaseoleae</taxon>
        <taxon>Vigna</taxon>
    </lineage>
</organism>
<reference evidence="1 2" key="1">
    <citation type="journal article" date="2023" name="Life. Sci Alliance">
        <title>Evolutionary insights into 3D genome organization and epigenetic landscape of Vigna mungo.</title>
        <authorList>
            <person name="Junaid A."/>
            <person name="Singh B."/>
            <person name="Bhatia S."/>
        </authorList>
    </citation>
    <scope>NUCLEOTIDE SEQUENCE [LARGE SCALE GENOMIC DNA]</scope>
    <source>
        <strain evidence="1">Urdbean</strain>
    </source>
</reference>
<evidence type="ECO:0000313" key="2">
    <source>
        <dbReference type="Proteomes" id="UP001374535"/>
    </source>
</evidence>